<reference evidence="1 2" key="1">
    <citation type="journal article" date="2019" name="Microbiol. Resour. Announc.">
        <title>Draft Genome Sequence of Comamonas testosteroni TA441, a Bacterium That Has a Cryptic Phenol Degradation Gene Cluster.</title>
        <authorList>
            <person name="Arai H."/>
            <person name="Ishii M."/>
        </authorList>
    </citation>
    <scope>NUCLEOTIDE SEQUENCE [LARGE SCALE GENOMIC DNA]</scope>
    <source>
        <strain evidence="1 2">TA441</strain>
    </source>
</reference>
<dbReference type="AlphaFoldDB" id="A0A5A7MIE7"/>
<comment type="caution">
    <text evidence="1">The sequence shown here is derived from an EMBL/GenBank/DDBJ whole genome shotgun (WGS) entry which is preliminary data.</text>
</comment>
<evidence type="ECO:0000313" key="2">
    <source>
        <dbReference type="Proteomes" id="UP000323105"/>
    </source>
</evidence>
<protein>
    <submittedName>
        <fullName evidence="1">Uncharacterized protein</fullName>
    </submittedName>
</protein>
<evidence type="ECO:0000313" key="1">
    <source>
        <dbReference type="EMBL" id="GEQ77597.1"/>
    </source>
</evidence>
<organism evidence="1 2">
    <name type="scientific">Comamonas testosteroni</name>
    <name type="common">Pseudomonas testosteroni</name>
    <dbReference type="NCBI Taxonomy" id="285"/>
    <lineage>
        <taxon>Bacteria</taxon>
        <taxon>Pseudomonadati</taxon>
        <taxon>Pseudomonadota</taxon>
        <taxon>Betaproteobacteria</taxon>
        <taxon>Burkholderiales</taxon>
        <taxon>Comamonadaceae</taxon>
        <taxon>Comamonas</taxon>
    </lineage>
</organism>
<gene>
    <name evidence="1" type="ORF">CTTA_4602</name>
</gene>
<dbReference type="Proteomes" id="UP000323105">
    <property type="component" value="Unassembled WGS sequence"/>
</dbReference>
<dbReference type="RefSeq" id="WP_238707800.1">
    <property type="nucleotide sequence ID" value="NZ_BKBW01000015.1"/>
</dbReference>
<sequence length="172" mass="18247">MMDPRLKPILASLALAFSFGAGWVVNGWRVDAHIARAESTQAKQDANQAQQAQKAIENKADAVVTHGAAQQENTNDYTQEMAQLQAGRAADAVRIAGLQHDISSAATRNAQLASDAAACRDLADQHQRLATLAAEGAGLVGDLGNLVQKRDAQVSLLRGQIAADRTLLEQLN</sequence>
<dbReference type="EMBL" id="BKBW01000015">
    <property type="protein sequence ID" value="GEQ77597.1"/>
    <property type="molecule type" value="Genomic_DNA"/>
</dbReference>
<proteinExistence type="predicted"/>
<name>A0A5A7MIE7_COMTE</name>
<accession>A0A5A7MIE7</accession>